<dbReference type="HAMAP" id="MF_00097">
    <property type="entry name" value="TMP_synthase"/>
    <property type="match status" value="1"/>
</dbReference>
<dbReference type="CDD" id="cd00564">
    <property type="entry name" value="TMP_TenI"/>
    <property type="match status" value="1"/>
</dbReference>
<dbReference type="UniPathway" id="UPA00060">
    <property type="reaction ID" value="UER00141"/>
</dbReference>
<keyword evidence="5 9" id="KW-0784">Thiamine biosynthesis</keyword>
<dbReference type="GO" id="GO:0004789">
    <property type="term" value="F:thiamine-phosphate diphosphorylase activity"/>
    <property type="evidence" value="ECO:0007669"/>
    <property type="project" value="UniProtKB-UniRule"/>
</dbReference>
<evidence type="ECO:0000256" key="11">
    <source>
        <dbReference type="RuleBase" id="RU004253"/>
    </source>
</evidence>
<evidence type="ECO:0000256" key="10">
    <source>
        <dbReference type="RuleBase" id="RU003826"/>
    </source>
</evidence>
<evidence type="ECO:0000256" key="9">
    <source>
        <dbReference type="HAMAP-Rule" id="MF_00097"/>
    </source>
</evidence>
<keyword evidence="3 9" id="KW-0479">Metal-binding</keyword>
<comment type="catalytic activity">
    <reaction evidence="7 9 10">
        <text>2-(2-carboxy-4-methylthiazol-5-yl)ethyl phosphate + 4-amino-2-methyl-5-(diphosphooxymethyl)pyrimidine + 2 H(+) = thiamine phosphate + CO2 + diphosphate</text>
        <dbReference type="Rhea" id="RHEA:47848"/>
        <dbReference type="ChEBI" id="CHEBI:15378"/>
        <dbReference type="ChEBI" id="CHEBI:16526"/>
        <dbReference type="ChEBI" id="CHEBI:33019"/>
        <dbReference type="ChEBI" id="CHEBI:37575"/>
        <dbReference type="ChEBI" id="CHEBI:57841"/>
        <dbReference type="ChEBI" id="CHEBI:62890"/>
        <dbReference type="EC" id="2.5.1.3"/>
    </reaction>
</comment>
<evidence type="ECO:0000313" key="14">
    <source>
        <dbReference type="Proteomes" id="UP000248806"/>
    </source>
</evidence>
<keyword evidence="14" id="KW-1185">Reference proteome</keyword>
<name>A0A326U112_THEHA</name>
<comment type="pathway">
    <text evidence="1 9 11">Cofactor biosynthesis; thiamine diphosphate biosynthesis; thiamine phosphate from 4-amino-2-methyl-5-diphosphomethylpyrimidine and 4-methyl-5-(2-phosphoethyl)-thiazole: step 1/1.</text>
</comment>
<protein>
    <recommendedName>
        <fullName evidence="9">Thiamine-phosphate synthase</fullName>
        <shortName evidence="9">TP synthase</shortName>
        <shortName evidence="9">TPS</shortName>
        <ecNumber evidence="9">2.5.1.3</ecNumber>
    </recommendedName>
    <alternativeName>
        <fullName evidence="9">Thiamine-phosphate pyrophosphorylase</fullName>
        <shortName evidence="9">TMP pyrophosphorylase</shortName>
        <shortName evidence="9">TMP-PPase</shortName>
    </alternativeName>
</protein>
<reference evidence="13 14" key="1">
    <citation type="submission" date="2018-06" db="EMBL/GenBank/DDBJ databases">
        <title>Genomic Encyclopedia of Archaeal and Bacterial Type Strains, Phase II (KMG-II): from individual species to whole genera.</title>
        <authorList>
            <person name="Goeker M."/>
        </authorList>
    </citation>
    <scope>NUCLEOTIDE SEQUENCE [LARGE SCALE GENOMIC DNA]</scope>
    <source>
        <strain evidence="13 14">ATCC BAA-1881</strain>
    </source>
</reference>
<feature type="binding site" evidence="9">
    <location>
        <position position="142"/>
    </location>
    <ligand>
        <name>4-amino-2-methyl-5-(diphosphooxymethyl)pyrimidine</name>
        <dbReference type="ChEBI" id="CHEBI:57841"/>
    </ligand>
</feature>
<comment type="caution">
    <text evidence="9">Lacks conserved residue(s) required for the propagation of feature annotation.</text>
</comment>
<dbReference type="GO" id="GO:0009228">
    <property type="term" value="P:thiamine biosynthetic process"/>
    <property type="evidence" value="ECO:0007669"/>
    <property type="project" value="UniProtKB-KW"/>
</dbReference>
<dbReference type="RefSeq" id="WP_170142838.1">
    <property type="nucleotide sequence ID" value="NZ_BIFX01000001.1"/>
</dbReference>
<comment type="similarity">
    <text evidence="9 10">Belongs to the thiamine-phosphate synthase family.</text>
</comment>
<evidence type="ECO:0000256" key="2">
    <source>
        <dbReference type="ARBA" id="ARBA00022679"/>
    </source>
</evidence>
<dbReference type="InterPro" id="IPR013785">
    <property type="entry name" value="Aldolase_TIM"/>
</dbReference>
<feature type="binding site" evidence="9">
    <location>
        <position position="74"/>
    </location>
    <ligand>
        <name>4-amino-2-methyl-5-(diphosphooxymethyl)pyrimidine</name>
        <dbReference type="ChEBI" id="CHEBI:57841"/>
    </ligand>
</feature>
<accession>A0A326U112</accession>
<dbReference type="PANTHER" id="PTHR20857">
    <property type="entry name" value="THIAMINE-PHOSPHATE PYROPHOSPHORYLASE"/>
    <property type="match status" value="1"/>
</dbReference>
<comment type="catalytic activity">
    <reaction evidence="6 9 10">
        <text>4-methyl-5-(2-phosphooxyethyl)-thiazole + 4-amino-2-methyl-5-(diphosphooxymethyl)pyrimidine + H(+) = thiamine phosphate + diphosphate</text>
        <dbReference type="Rhea" id="RHEA:22328"/>
        <dbReference type="ChEBI" id="CHEBI:15378"/>
        <dbReference type="ChEBI" id="CHEBI:33019"/>
        <dbReference type="ChEBI" id="CHEBI:37575"/>
        <dbReference type="ChEBI" id="CHEBI:57841"/>
        <dbReference type="ChEBI" id="CHEBI:58296"/>
        <dbReference type="EC" id="2.5.1.3"/>
    </reaction>
</comment>
<dbReference type="GO" id="GO:0000287">
    <property type="term" value="F:magnesium ion binding"/>
    <property type="evidence" value="ECO:0007669"/>
    <property type="project" value="UniProtKB-UniRule"/>
</dbReference>
<comment type="caution">
    <text evidence="13">The sequence shown here is derived from an EMBL/GenBank/DDBJ whole genome shotgun (WGS) entry which is preliminary data.</text>
</comment>
<dbReference type="Proteomes" id="UP000248806">
    <property type="component" value="Unassembled WGS sequence"/>
</dbReference>
<dbReference type="SUPFAM" id="SSF51391">
    <property type="entry name" value="Thiamin phosphate synthase"/>
    <property type="match status" value="1"/>
</dbReference>
<dbReference type="GO" id="GO:0005737">
    <property type="term" value="C:cytoplasm"/>
    <property type="evidence" value="ECO:0007669"/>
    <property type="project" value="TreeGrafter"/>
</dbReference>
<dbReference type="Pfam" id="PF02581">
    <property type="entry name" value="TMP-TENI"/>
    <property type="match status" value="1"/>
</dbReference>
<keyword evidence="4 9" id="KW-0460">Magnesium</keyword>
<proteinExistence type="inferred from homology"/>
<evidence type="ECO:0000259" key="12">
    <source>
        <dbReference type="Pfam" id="PF02581"/>
    </source>
</evidence>
<sequence>MSRDSREATRNPFQLCLVTDPTHAELERVVTEALAAGISMLQLRGHTLSAASLYALARRFLPLCNRYQTALIVNDRLDVGLAAGAHGFQLGRRSLPVAVARSLVGPEMLLGVSVHSLEEAREAVEAGADYLLAGTLFPSHSHPGERTAGIGLIRALRQAYPALPLIGIGGITSENAAEVIEAGANGVAVISALFQAPSVSVEVERLRRASDRKGEADA</sequence>
<feature type="binding site" evidence="9">
    <location>
        <position position="75"/>
    </location>
    <ligand>
        <name>Mg(2+)</name>
        <dbReference type="ChEBI" id="CHEBI:18420"/>
    </ligand>
</feature>
<evidence type="ECO:0000256" key="5">
    <source>
        <dbReference type="ARBA" id="ARBA00022977"/>
    </source>
</evidence>
<feature type="binding site" evidence="9">
    <location>
        <position position="113"/>
    </location>
    <ligand>
        <name>4-amino-2-methyl-5-(diphosphooxymethyl)pyrimidine</name>
        <dbReference type="ChEBI" id="CHEBI:57841"/>
    </ligand>
</feature>
<comment type="function">
    <text evidence="9">Condenses 4-methyl-5-(beta-hydroxyethyl)thiazole monophosphate (THZ-P) and 2-methyl-4-amino-5-hydroxymethyl pyrimidine pyrophosphate (HMP-PP) to form thiamine monophosphate (TMP).</text>
</comment>
<feature type="binding site" evidence="9">
    <location>
        <begin position="139"/>
        <end position="141"/>
    </location>
    <ligand>
        <name>2-[(2R,5Z)-2-carboxy-4-methylthiazol-5(2H)-ylidene]ethyl phosphate</name>
        <dbReference type="ChEBI" id="CHEBI:62899"/>
    </ligand>
</feature>
<evidence type="ECO:0000313" key="13">
    <source>
        <dbReference type="EMBL" id="PZW24214.1"/>
    </source>
</evidence>
<comment type="catalytic activity">
    <reaction evidence="8 9 10">
        <text>2-[(2R,5Z)-2-carboxy-4-methylthiazol-5(2H)-ylidene]ethyl phosphate + 4-amino-2-methyl-5-(diphosphooxymethyl)pyrimidine + 2 H(+) = thiamine phosphate + CO2 + diphosphate</text>
        <dbReference type="Rhea" id="RHEA:47844"/>
        <dbReference type="ChEBI" id="CHEBI:15378"/>
        <dbReference type="ChEBI" id="CHEBI:16526"/>
        <dbReference type="ChEBI" id="CHEBI:33019"/>
        <dbReference type="ChEBI" id="CHEBI:37575"/>
        <dbReference type="ChEBI" id="CHEBI:57841"/>
        <dbReference type="ChEBI" id="CHEBI:62899"/>
        <dbReference type="EC" id="2.5.1.3"/>
    </reaction>
</comment>
<organism evidence="13 14">
    <name type="scientific">Thermosporothrix hazakensis</name>
    <dbReference type="NCBI Taxonomy" id="644383"/>
    <lineage>
        <taxon>Bacteria</taxon>
        <taxon>Bacillati</taxon>
        <taxon>Chloroflexota</taxon>
        <taxon>Ktedonobacteria</taxon>
        <taxon>Ktedonobacterales</taxon>
        <taxon>Thermosporotrichaceae</taxon>
        <taxon>Thermosporothrix</taxon>
    </lineage>
</organism>
<dbReference type="EC" id="2.5.1.3" evidence="9"/>
<dbReference type="NCBIfam" id="TIGR00693">
    <property type="entry name" value="thiE"/>
    <property type="match status" value="1"/>
</dbReference>
<keyword evidence="2 9" id="KW-0808">Transferase</keyword>
<dbReference type="PANTHER" id="PTHR20857:SF15">
    <property type="entry name" value="THIAMINE-PHOSPHATE SYNTHASE"/>
    <property type="match status" value="1"/>
</dbReference>
<evidence type="ECO:0000256" key="4">
    <source>
        <dbReference type="ARBA" id="ARBA00022842"/>
    </source>
</evidence>
<feature type="binding site" evidence="9">
    <location>
        <position position="170"/>
    </location>
    <ligand>
        <name>2-[(2R,5Z)-2-carboxy-4-methylthiazol-5(2H)-ylidene]ethyl phosphate</name>
        <dbReference type="ChEBI" id="CHEBI:62899"/>
    </ligand>
</feature>
<evidence type="ECO:0000256" key="1">
    <source>
        <dbReference type="ARBA" id="ARBA00005165"/>
    </source>
</evidence>
<comment type="cofactor">
    <cofactor evidence="9">
        <name>Mg(2+)</name>
        <dbReference type="ChEBI" id="CHEBI:18420"/>
    </cofactor>
    <text evidence="9">Binds 1 Mg(2+) ion per subunit.</text>
</comment>
<dbReference type="AlphaFoldDB" id="A0A326U112"/>
<evidence type="ECO:0000256" key="8">
    <source>
        <dbReference type="ARBA" id="ARBA00047883"/>
    </source>
</evidence>
<dbReference type="GO" id="GO:0009229">
    <property type="term" value="P:thiamine diphosphate biosynthetic process"/>
    <property type="evidence" value="ECO:0007669"/>
    <property type="project" value="UniProtKB-UniRule"/>
</dbReference>
<evidence type="ECO:0000256" key="7">
    <source>
        <dbReference type="ARBA" id="ARBA00047851"/>
    </source>
</evidence>
<evidence type="ECO:0000256" key="3">
    <source>
        <dbReference type="ARBA" id="ARBA00022723"/>
    </source>
</evidence>
<evidence type="ECO:0000256" key="6">
    <source>
        <dbReference type="ARBA" id="ARBA00047334"/>
    </source>
</evidence>
<dbReference type="InterPro" id="IPR034291">
    <property type="entry name" value="TMP_synthase"/>
</dbReference>
<feature type="domain" description="Thiamine phosphate synthase/TenI" evidence="12">
    <location>
        <begin position="15"/>
        <end position="193"/>
    </location>
</feature>
<dbReference type="EMBL" id="QKUF01000022">
    <property type="protein sequence ID" value="PZW24214.1"/>
    <property type="molecule type" value="Genomic_DNA"/>
</dbReference>
<dbReference type="InterPro" id="IPR036206">
    <property type="entry name" value="ThiamineP_synth_sf"/>
</dbReference>
<dbReference type="InterPro" id="IPR022998">
    <property type="entry name" value="ThiamineP_synth_TenI"/>
</dbReference>
<gene>
    <name evidence="9" type="primary">thiE</name>
    <name evidence="13" type="ORF">EI42_04660</name>
</gene>
<dbReference type="Gene3D" id="3.20.20.70">
    <property type="entry name" value="Aldolase class I"/>
    <property type="match status" value="1"/>
</dbReference>
<feature type="binding site" evidence="9">
    <location>
        <begin position="190"/>
        <end position="191"/>
    </location>
    <ligand>
        <name>2-[(2R,5Z)-2-carboxy-4-methylthiazol-5(2H)-ylidene]ethyl phosphate</name>
        <dbReference type="ChEBI" id="CHEBI:62899"/>
    </ligand>
</feature>